<feature type="transmembrane region" description="Helical" evidence="1">
    <location>
        <begin position="21"/>
        <end position="40"/>
    </location>
</feature>
<organism evidence="2 3">
    <name type="scientific">Legionella lytica</name>
    <dbReference type="NCBI Taxonomy" id="96232"/>
    <lineage>
        <taxon>Bacteria</taxon>
        <taxon>Pseudomonadati</taxon>
        <taxon>Pseudomonadota</taxon>
        <taxon>Gammaproteobacteria</taxon>
        <taxon>Legionellales</taxon>
        <taxon>Legionellaceae</taxon>
        <taxon>Legionella</taxon>
    </lineage>
</organism>
<name>A0ABY4Y9R5_9GAMM</name>
<evidence type="ECO:0000256" key="1">
    <source>
        <dbReference type="SAM" id="Phobius"/>
    </source>
</evidence>
<accession>A0ABY4Y9R5</accession>
<dbReference type="EMBL" id="CP071527">
    <property type="protein sequence ID" value="USQ14367.1"/>
    <property type="molecule type" value="Genomic_DNA"/>
</dbReference>
<sequence>MNKISIHQHFKGLKEPRINRIKYQLITVILIVFCAILYGAEDWVRQELSWIYIKRGLNSFGYETRWYYLDAFNRVFAVYFNSCYVI</sequence>
<reference evidence="2" key="1">
    <citation type="submission" date="2021-03" db="EMBL/GenBank/DDBJ databases">
        <title>Legionella lytica PCM 2298.</title>
        <authorList>
            <person name="Koper P."/>
        </authorList>
    </citation>
    <scope>NUCLEOTIDE SEQUENCE</scope>
    <source>
        <strain evidence="2">PCM 2298</strain>
    </source>
</reference>
<keyword evidence="1" id="KW-0472">Membrane</keyword>
<dbReference type="Proteomes" id="UP001057474">
    <property type="component" value="Chromosome"/>
</dbReference>
<evidence type="ECO:0000313" key="2">
    <source>
        <dbReference type="EMBL" id="USQ14367.1"/>
    </source>
</evidence>
<keyword evidence="1" id="KW-1133">Transmembrane helix</keyword>
<gene>
    <name evidence="2" type="ORF">J2N86_03300</name>
</gene>
<proteinExistence type="predicted"/>
<keyword evidence="3" id="KW-1185">Reference proteome</keyword>
<protein>
    <submittedName>
        <fullName evidence="2">Transposase family protein</fullName>
    </submittedName>
</protein>
<keyword evidence="1" id="KW-0812">Transmembrane</keyword>
<evidence type="ECO:0000313" key="3">
    <source>
        <dbReference type="Proteomes" id="UP001057474"/>
    </source>
</evidence>